<accession>A0ABS3RIK0</accession>
<comment type="caution">
    <text evidence="1">The sequence shown here is derived from an EMBL/GenBank/DDBJ whole genome shotgun (WGS) entry which is preliminary data.</text>
</comment>
<organism evidence="1 2">
    <name type="scientific">Actinomadura violacea</name>
    <dbReference type="NCBI Taxonomy" id="2819934"/>
    <lineage>
        <taxon>Bacteria</taxon>
        <taxon>Bacillati</taxon>
        <taxon>Actinomycetota</taxon>
        <taxon>Actinomycetes</taxon>
        <taxon>Streptosporangiales</taxon>
        <taxon>Thermomonosporaceae</taxon>
        <taxon>Actinomadura</taxon>
    </lineage>
</organism>
<reference evidence="1 2" key="1">
    <citation type="submission" date="2021-03" db="EMBL/GenBank/DDBJ databases">
        <title>Actinomadura violae sp. nov., isolated from lichen in Thailand.</title>
        <authorList>
            <person name="Kanchanasin P."/>
            <person name="Saeng-In P."/>
            <person name="Phongsopitanun W."/>
            <person name="Yuki M."/>
            <person name="Kudo T."/>
            <person name="Ohkuma M."/>
            <person name="Tanasupawat S."/>
        </authorList>
    </citation>
    <scope>NUCLEOTIDE SEQUENCE [LARGE SCALE GENOMIC DNA]</scope>
    <source>
        <strain evidence="1 2">LCR2-06</strain>
    </source>
</reference>
<evidence type="ECO:0000313" key="1">
    <source>
        <dbReference type="EMBL" id="MBO2456559.1"/>
    </source>
</evidence>
<keyword evidence="2" id="KW-1185">Reference proteome</keyword>
<protein>
    <submittedName>
        <fullName evidence="1">Uncharacterized protein</fullName>
    </submittedName>
</protein>
<dbReference type="RefSeq" id="WP_208236598.1">
    <property type="nucleotide sequence ID" value="NZ_JAGEPF010000002.1"/>
</dbReference>
<name>A0ABS3RIK0_9ACTN</name>
<sequence length="92" mass="9400">MTAPVQRDEAWLVAATPDQITAAYTSGELAELLAARSTPVDEDAAGDTVPDGQVPAGALATMRPDEVAEAYAAGRLDHALGRPAVRTATAIA</sequence>
<proteinExistence type="predicted"/>
<evidence type="ECO:0000313" key="2">
    <source>
        <dbReference type="Proteomes" id="UP000680206"/>
    </source>
</evidence>
<dbReference type="EMBL" id="JAGEPF010000002">
    <property type="protein sequence ID" value="MBO2456559.1"/>
    <property type="molecule type" value="Genomic_DNA"/>
</dbReference>
<dbReference type="Proteomes" id="UP000680206">
    <property type="component" value="Unassembled WGS sequence"/>
</dbReference>
<gene>
    <name evidence="1" type="ORF">J4709_03005</name>
</gene>